<dbReference type="OrthoDB" id="10413602at2759"/>
<dbReference type="Proteomes" id="UP000694560">
    <property type="component" value="Unplaced"/>
</dbReference>
<name>A0A8C5TE31_9PASS</name>
<keyword evidence="3" id="KW-1185">Reference proteome</keyword>
<evidence type="ECO:0000256" key="1">
    <source>
        <dbReference type="SAM" id="MobiDB-lite"/>
    </source>
</evidence>
<evidence type="ECO:0000313" key="2">
    <source>
        <dbReference type="Ensembl" id="ENSMCSP00000005006.1"/>
    </source>
</evidence>
<feature type="region of interest" description="Disordered" evidence="1">
    <location>
        <begin position="15"/>
        <end position="75"/>
    </location>
</feature>
<evidence type="ECO:0000313" key="3">
    <source>
        <dbReference type="Proteomes" id="UP000694560"/>
    </source>
</evidence>
<organism evidence="2 3">
    <name type="scientific">Malurus cyaneus samueli</name>
    <dbReference type="NCBI Taxonomy" id="2593467"/>
    <lineage>
        <taxon>Eukaryota</taxon>
        <taxon>Metazoa</taxon>
        <taxon>Chordata</taxon>
        <taxon>Craniata</taxon>
        <taxon>Vertebrata</taxon>
        <taxon>Euteleostomi</taxon>
        <taxon>Archelosauria</taxon>
        <taxon>Archosauria</taxon>
        <taxon>Dinosauria</taxon>
        <taxon>Saurischia</taxon>
        <taxon>Theropoda</taxon>
        <taxon>Coelurosauria</taxon>
        <taxon>Aves</taxon>
        <taxon>Neognathae</taxon>
        <taxon>Neoaves</taxon>
        <taxon>Telluraves</taxon>
        <taxon>Australaves</taxon>
        <taxon>Passeriformes</taxon>
        <taxon>Meliphagoidea</taxon>
        <taxon>Maluridae</taxon>
        <taxon>Malurus</taxon>
    </lineage>
</organism>
<accession>A0A8C5TE31</accession>
<feature type="compositionally biased region" description="Low complexity" evidence="1">
    <location>
        <begin position="60"/>
        <end position="75"/>
    </location>
</feature>
<reference evidence="2" key="2">
    <citation type="submission" date="2025-09" db="UniProtKB">
        <authorList>
            <consortium name="Ensembl"/>
        </authorList>
    </citation>
    <scope>IDENTIFICATION</scope>
</reference>
<proteinExistence type="predicted"/>
<dbReference type="AlphaFoldDB" id="A0A8C5TE31"/>
<protein>
    <submittedName>
        <fullName evidence="2">Uncharacterized protein</fullName>
    </submittedName>
</protein>
<sequence>MVSWSTGLCWSLGTIPSGNPPVGKTRGQGEPVPRSPISSQEKTPREFSAPRWRCPWGSLPGEARPRPAAGRGVTAARGRPGIAAACRLLRPAFLQLTPEELRRADDHTGRAVQSPRDGRRRLPWSTGYLGLFLGVGLLATSPSRTWLGSSFSRCEFHP</sequence>
<dbReference type="Ensembl" id="ENSMCST00000005119.1">
    <property type="protein sequence ID" value="ENSMCSP00000005006.1"/>
    <property type="gene ID" value="ENSMCSG00000003646.1"/>
</dbReference>
<reference evidence="2" key="1">
    <citation type="submission" date="2025-08" db="UniProtKB">
        <authorList>
            <consortium name="Ensembl"/>
        </authorList>
    </citation>
    <scope>IDENTIFICATION</scope>
</reference>